<evidence type="ECO:0000256" key="1">
    <source>
        <dbReference type="SAM" id="MobiDB-lite"/>
    </source>
</evidence>
<evidence type="ECO:0000313" key="3">
    <source>
        <dbReference type="Proteomes" id="UP001054945"/>
    </source>
</evidence>
<evidence type="ECO:0000313" key="2">
    <source>
        <dbReference type="EMBL" id="GIY45376.1"/>
    </source>
</evidence>
<proteinExistence type="predicted"/>
<dbReference type="EMBL" id="BPLR01011263">
    <property type="protein sequence ID" value="GIY45376.1"/>
    <property type="molecule type" value="Genomic_DNA"/>
</dbReference>
<name>A0AAV4TJY1_CAEEX</name>
<dbReference type="Proteomes" id="UP001054945">
    <property type="component" value="Unassembled WGS sequence"/>
</dbReference>
<reference evidence="2 3" key="1">
    <citation type="submission" date="2021-06" db="EMBL/GenBank/DDBJ databases">
        <title>Caerostris extrusa draft genome.</title>
        <authorList>
            <person name="Kono N."/>
            <person name="Arakawa K."/>
        </authorList>
    </citation>
    <scope>NUCLEOTIDE SEQUENCE [LARGE SCALE GENOMIC DNA]</scope>
</reference>
<feature type="region of interest" description="Disordered" evidence="1">
    <location>
        <begin position="30"/>
        <end position="57"/>
    </location>
</feature>
<gene>
    <name evidence="2" type="ORF">CEXT_83861</name>
</gene>
<organism evidence="2 3">
    <name type="scientific">Caerostris extrusa</name>
    <name type="common">Bark spider</name>
    <name type="synonym">Caerostris bankana</name>
    <dbReference type="NCBI Taxonomy" id="172846"/>
    <lineage>
        <taxon>Eukaryota</taxon>
        <taxon>Metazoa</taxon>
        <taxon>Ecdysozoa</taxon>
        <taxon>Arthropoda</taxon>
        <taxon>Chelicerata</taxon>
        <taxon>Arachnida</taxon>
        <taxon>Araneae</taxon>
        <taxon>Araneomorphae</taxon>
        <taxon>Entelegynae</taxon>
        <taxon>Araneoidea</taxon>
        <taxon>Araneidae</taxon>
        <taxon>Caerostris</taxon>
    </lineage>
</organism>
<comment type="caution">
    <text evidence="2">The sequence shown here is derived from an EMBL/GenBank/DDBJ whole genome shotgun (WGS) entry which is preliminary data.</text>
</comment>
<protein>
    <submittedName>
        <fullName evidence="2">Uncharacterized protein</fullName>
    </submittedName>
</protein>
<keyword evidence="3" id="KW-1185">Reference proteome</keyword>
<dbReference type="AlphaFoldDB" id="A0AAV4TJY1"/>
<accession>A0AAV4TJY1</accession>
<sequence length="119" mass="13628">MRKAKDLEILAKEVEISSQPQPTEVIPAANIQAAPTVEPKSTGPAMKRKNPANDDDEGFITVQKKKDKWKPIFSQIPREICHHFCLELGDEEDKNWNWLKHLSHFQELIPYDQVSNSPP</sequence>